<accession>A0AB34IMV4</accession>
<dbReference type="Proteomes" id="UP001515480">
    <property type="component" value="Unassembled WGS sequence"/>
</dbReference>
<reference evidence="2 3" key="1">
    <citation type="journal article" date="2024" name="Science">
        <title>Giant polyketide synthase enzymes in the biosynthesis of giant marine polyether toxins.</title>
        <authorList>
            <person name="Fallon T.R."/>
            <person name="Shende V.V."/>
            <person name="Wierzbicki I.H."/>
            <person name="Pendleton A.L."/>
            <person name="Watervoot N.F."/>
            <person name="Auber R.P."/>
            <person name="Gonzalez D.J."/>
            <person name="Wisecaver J.H."/>
            <person name="Moore B.S."/>
        </authorList>
    </citation>
    <scope>NUCLEOTIDE SEQUENCE [LARGE SCALE GENOMIC DNA]</scope>
    <source>
        <strain evidence="2 3">12B1</strain>
    </source>
</reference>
<evidence type="ECO:0000313" key="2">
    <source>
        <dbReference type="EMBL" id="KAL1500308.1"/>
    </source>
</evidence>
<dbReference type="Pfam" id="PF04937">
    <property type="entry name" value="DUF659"/>
    <property type="match status" value="1"/>
</dbReference>
<proteinExistence type="predicted"/>
<sequence length="303" mass="33476">MAEKARIEALVQQVGEITRPSNVFSFYSDSTYFKVGGQQLTAKCIFCKMLFTGAGATRFVDHTSRCALAPPTVANSCNKLIASRGSKRKAKEQATALVQQEAELQAEDHRQFQKTLKQQGIRAGLKCAQAHAADHAIANFFYANGLSFASATTGQGSLYHQMVAAIQQAPSSYMPPTRKKLAGPLLDESYNLMWANQRTREKDGYLAMKFGATYVSDGWESCDHLPLINSAFITAANGGMYWRSVDTSGKTKDSKYCAALMISDIYSFGCTDVVLVITDTCSTMRRCWEIVQNVFCFSHPWLK</sequence>
<keyword evidence="3" id="KW-1185">Reference proteome</keyword>
<dbReference type="EMBL" id="JBGBPQ010000023">
    <property type="protein sequence ID" value="KAL1500308.1"/>
    <property type="molecule type" value="Genomic_DNA"/>
</dbReference>
<protein>
    <recommendedName>
        <fullName evidence="1">DUF659 domain-containing protein</fullName>
    </recommendedName>
</protein>
<organism evidence="2 3">
    <name type="scientific">Prymnesium parvum</name>
    <name type="common">Toxic golden alga</name>
    <dbReference type="NCBI Taxonomy" id="97485"/>
    <lineage>
        <taxon>Eukaryota</taxon>
        <taxon>Haptista</taxon>
        <taxon>Haptophyta</taxon>
        <taxon>Prymnesiophyceae</taxon>
        <taxon>Prymnesiales</taxon>
        <taxon>Prymnesiaceae</taxon>
        <taxon>Prymnesium</taxon>
    </lineage>
</organism>
<feature type="domain" description="DUF659" evidence="1">
    <location>
        <begin position="176"/>
        <end position="291"/>
    </location>
</feature>
<dbReference type="AlphaFoldDB" id="A0AB34IMV4"/>
<comment type="caution">
    <text evidence="2">The sequence shown here is derived from an EMBL/GenBank/DDBJ whole genome shotgun (WGS) entry which is preliminary data.</text>
</comment>
<gene>
    <name evidence="2" type="ORF">AB1Y20_012974</name>
</gene>
<dbReference type="InterPro" id="IPR007021">
    <property type="entry name" value="DUF659"/>
</dbReference>
<name>A0AB34IMV4_PRYPA</name>
<evidence type="ECO:0000259" key="1">
    <source>
        <dbReference type="Pfam" id="PF04937"/>
    </source>
</evidence>
<evidence type="ECO:0000313" key="3">
    <source>
        <dbReference type="Proteomes" id="UP001515480"/>
    </source>
</evidence>